<feature type="domain" description="Peptidase S11 D-alanyl-D-alanine carboxypeptidase A N-terminal" evidence="9">
    <location>
        <begin position="38"/>
        <end position="254"/>
    </location>
</feature>
<dbReference type="InterPro" id="IPR018044">
    <property type="entry name" value="Peptidase_S11"/>
</dbReference>
<dbReference type="InterPro" id="IPR001967">
    <property type="entry name" value="Peptidase_S11_N"/>
</dbReference>
<evidence type="ECO:0000259" key="9">
    <source>
        <dbReference type="Pfam" id="PF00768"/>
    </source>
</evidence>
<dbReference type="SUPFAM" id="SSF56601">
    <property type="entry name" value="beta-lactamase/transpeptidase-like"/>
    <property type="match status" value="1"/>
</dbReference>
<evidence type="ECO:0000256" key="3">
    <source>
        <dbReference type="ARBA" id="ARBA00022729"/>
    </source>
</evidence>
<comment type="function">
    <text evidence="1">Removes C-terminal D-alanyl residues from sugar-peptide cell wall precursors.</text>
</comment>
<dbReference type="Proteomes" id="UP001431199">
    <property type="component" value="Unassembled WGS sequence"/>
</dbReference>
<keyword evidence="6" id="KW-0573">Peptidoglycan synthesis</keyword>
<keyword evidence="4" id="KW-0378">Hydrolase</keyword>
<reference evidence="10" key="1">
    <citation type="submission" date="2022-09" db="EMBL/GenBank/DDBJ databases">
        <title>Eubacterium sp. LFL-14 isolated from human feces.</title>
        <authorList>
            <person name="Liu F."/>
        </authorList>
    </citation>
    <scope>NUCLEOTIDE SEQUENCE</scope>
    <source>
        <strain evidence="10">LFL-14</strain>
    </source>
</reference>
<dbReference type="EMBL" id="JAODBU010000008">
    <property type="protein sequence ID" value="MCT7399277.1"/>
    <property type="molecule type" value="Genomic_DNA"/>
</dbReference>
<evidence type="ECO:0000313" key="11">
    <source>
        <dbReference type="Proteomes" id="UP001431199"/>
    </source>
</evidence>
<evidence type="ECO:0000256" key="7">
    <source>
        <dbReference type="ARBA" id="ARBA00023316"/>
    </source>
</evidence>
<dbReference type="PROSITE" id="PS51257">
    <property type="entry name" value="PROKAR_LIPOPROTEIN"/>
    <property type="match status" value="1"/>
</dbReference>
<dbReference type="SUPFAM" id="SSF69189">
    <property type="entry name" value="Penicillin-binding protein associated domain"/>
    <property type="match status" value="1"/>
</dbReference>
<evidence type="ECO:0000256" key="8">
    <source>
        <dbReference type="RuleBase" id="RU004016"/>
    </source>
</evidence>
<gene>
    <name evidence="10" type="ORF">N5B56_09320</name>
</gene>
<protein>
    <submittedName>
        <fullName evidence="10">D-alanyl-D-alanine carboxypeptidase</fullName>
    </submittedName>
</protein>
<name>A0ABT2M4F5_9FIRM</name>
<keyword evidence="5" id="KW-0133">Cell shape</keyword>
<dbReference type="PANTHER" id="PTHR21581:SF33">
    <property type="entry name" value="D-ALANYL-D-ALANINE CARBOXYPEPTIDASE DACB"/>
    <property type="match status" value="1"/>
</dbReference>
<dbReference type="RefSeq" id="WP_260978792.1">
    <property type="nucleotide sequence ID" value="NZ_JAODBU010000008.1"/>
</dbReference>
<keyword evidence="10" id="KW-0645">Protease</keyword>
<keyword evidence="3" id="KW-0732">Signal</keyword>
<evidence type="ECO:0000256" key="1">
    <source>
        <dbReference type="ARBA" id="ARBA00003217"/>
    </source>
</evidence>
<dbReference type="Gene3D" id="3.40.710.10">
    <property type="entry name" value="DD-peptidase/beta-lactamase superfamily"/>
    <property type="match status" value="1"/>
</dbReference>
<dbReference type="InterPro" id="IPR015956">
    <property type="entry name" value="Peniciliin-bd_prot_C_sf"/>
</dbReference>
<dbReference type="Pfam" id="PF00768">
    <property type="entry name" value="Peptidase_S11"/>
    <property type="match status" value="1"/>
</dbReference>
<dbReference type="PANTHER" id="PTHR21581">
    <property type="entry name" value="D-ALANYL-D-ALANINE CARBOXYPEPTIDASE"/>
    <property type="match status" value="1"/>
</dbReference>
<dbReference type="PRINTS" id="PR00725">
    <property type="entry name" value="DADACBPTASE1"/>
</dbReference>
<accession>A0ABT2M4F5</accession>
<dbReference type="Gene3D" id="2.60.410.10">
    <property type="entry name" value="D-Ala-D-Ala carboxypeptidase, C-terminal domain"/>
    <property type="match status" value="1"/>
</dbReference>
<comment type="similarity">
    <text evidence="2 8">Belongs to the peptidase S11 family.</text>
</comment>
<evidence type="ECO:0000313" key="10">
    <source>
        <dbReference type="EMBL" id="MCT7399277.1"/>
    </source>
</evidence>
<proteinExistence type="inferred from homology"/>
<evidence type="ECO:0000256" key="4">
    <source>
        <dbReference type="ARBA" id="ARBA00022801"/>
    </source>
</evidence>
<keyword evidence="11" id="KW-1185">Reference proteome</keyword>
<comment type="caution">
    <text evidence="10">The sequence shown here is derived from an EMBL/GenBank/DDBJ whole genome shotgun (WGS) entry which is preliminary data.</text>
</comment>
<evidence type="ECO:0000256" key="2">
    <source>
        <dbReference type="ARBA" id="ARBA00007164"/>
    </source>
</evidence>
<dbReference type="GO" id="GO:0004180">
    <property type="term" value="F:carboxypeptidase activity"/>
    <property type="evidence" value="ECO:0007669"/>
    <property type="project" value="UniProtKB-KW"/>
</dbReference>
<evidence type="ECO:0000256" key="6">
    <source>
        <dbReference type="ARBA" id="ARBA00022984"/>
    </source>
</evidence>
<evidence type="ECO:0000256" key="5">
    <source>
        <dbReference type="ARBA" id="ARBA00022960"/>
    </source>
</evidence>
<sequence>MSKKSIYRLISFCITIIIACNILCICKINADEEKVVKYAKSAVLIDGDSGRILYEKSAHNKVSVASTTKIMTCIIVIENGNLGDMVTPSDYAIAMPKVKMHLDSKDKYKLEDLLYAMMLESYNDVAVAVAEHIAGSVEKFAELMNIKAKDIGMKDTNFVTPNGLDAKNQYSTAYDMALLGMYATNNELFVKITNTRNYSFASENGRRVSVSNKDAFLDKMSDAIGIKTGFTGNAGYCFVGALKNENKKLISCVLACGWPPNKGYKWNDTLSLMKYGENYNYKEIVDIQNDFVKYDVRNGVENILNTYTNEKFGLLLRNDDKVDKKIVITKKNAPIFKNEVVGYENIYVNNIKIKAIEIKAKQNIKKYEFKYCLKKFFLTFFSLI</sequence>
<organism evidence="10 11">
    <name type="scientific">Eubacterium album</name>
    <dbReference type="NCBI Taxonomy" id="2978477"/>
    <lineage>
        <taxon>Bacteria</taxon>
        <taxon>Bacillati</taxon>
        <taxon>Bacillota</taxon>
        <taxon>Clostridia</taxon>
        <taxon>Eubacteriales</taxon>
        <taxon>Eubacteriaceae</taxon>
        <taxon>Eubacterium</taxon>
    </lineage>
</organism>
<dbReference type="InterPro" id="IPR012338">
    <property type="entry name" value="Beta-lactam/transpept-like"/>
</dbReference>
<dbReference type="InterPro" id="IPR037167">
    <property type="entry name" value="Peptidase_S11_C_sf"/>
</dbReference>
<keyword evidence="10" id="KW-0121">Carboxypeptidase</keyword>
<keyword evidence="7" id="KW-0961">Cell wall biogenesis/degradation</keyword>